<proteinExistence type="predicted"/>
<gene>
    <name evidence="1" type="ORF">SCUD_LOCUS18414</name>
</gene>
<evidence type="ECO:0000313" key="1">
    <source>
        <dbReference type="EMBL" id="VDP65741.1"/>
    </source>
</evidence>
<keyword evidence="2" id="KW-1185">Reference proteome</keyword>
<dbReference type="Proteomes" id="UP000279833">
    <property type="component" value="Unassembled WGS sequence"/>
</dbReference>
<reference evidence="1 2" key="2">
    <citation type="submission" date="2018-11" db="EMBL/GenBank/DDBJ databases">
        <authorList>
            <consortium name="Pathogen Informatics"/>
        </authorList>
    </citation>
    <scope>NUCLEOTIDE SEQUENCE [LARGE SCALE GENOMIC DNA]</scope>
    <source>
        <strain evidence="1">Dakar</strain>
        <strain evidence="2">Dakar, Senegal</strain>
    </source>
</reference>
<accession>A0A183KTM4</accession>
<dbReference type="AlphaFoldDB" id="A0A183KTM4"/>
<evidence type="ECO:0000313" key="3">
    <source>
        <dbReference type="WBParaSite" id="SCUD_0001841701-mRNA-1"/>
    </source>
</evidence>
<protein>
    <submittedName>
        <fullName evidence="1 3">Uncharacterized protein</fullName>
    </submittedName>
</protein>
<sequence length="39" mass="4564">MLKTQSAQRSMKYISVQPRILLTHYVLSYLLQKRKNVGA</sequence>
<dbReference type="EMBL" id="UZAK01040988">
    <property type="protein sequence ID" value="VDP65741.1"/>
    <property type="molecule type" value="Genomic_DNA"/>
</dbReference>
<dbReference type="WBParaSite" id="SCUD_0001841701-mRNA-1">
    <property type="protein sequence ID" value="SCUD_0001841701-mRNA-1"/>
    <property type="gene ID" value="SCUD_0001841701"/>
</dbReference>
<reference evidence="3" key="1">
    <citation type="submission" date="2016-06" db="UniProtKB">
        <authorList>
            <consortium name="WormBaseParasite"/>
        </authorList>
    </citation>
    <scope>IDENTIFICATION</scope>
</reference>
<organism evidence="3">
    <name type="scientific">Schistosoma curassoni</name>
    <dbReference type="NCBI Taxonomy" id="6186"/>
    <lineage>
        <taxon>Eukaryota</taxon>
        <taxon>Metazoa</taxon>
        <taxon>Spiralia</taxon>
        <taxon>Lophotrochozoa</taxon>
        <taxon>Platyhelminthes</taxon>
        <taxon>Trematoda</taxon>
        <taxon>Digenea</taxon>
        <taxon>Strigeidida</taxon>
        <taxon>Schistosomatoidea</taxon>
        <taxon>Schistosomatidae</taxon>
        <taxon>Schistosoma</taxon>
    </lineage>
</organism>
<name>A0A183KTM4_9TREM</name>
<evidence type="ECO:0000313" key="2">
    <source>
        <dbReference type="Proteomes" id="UP000279833"/>
    </source>
</evidence>